<gene>
    <name evidence="1" type="ORF">H8M03_08705</name>
</gene>
<organism evidence="1 2">
    <name type="scientific">Sphingomonas sabuli</name>
    <dbReference type="NCBI Taxonomy" id="2764186"/>
    <lineage>
        <taxon>Bacteria</taxon>
        <taxon>Pseudomonadati</taxon>
        <taxon>Pseudomonadota</taxon>
        <taxon>Alphaproteobacteria</taxon>
        <taxon>Sphingomonadales</taxon>
        <taxon>Sphingomonadaceae</taxon>
        <taxon>Sphingomonas</taxon>
    </lineage>
</organism>
<name>A0A7G9L612_9SPHN</name>
<dbReference type="GO" id="GO:0003676">
    <property type="term" value="F:nucleic acid binding"/>
    <property type="evidence" value="ECO:0007669"/>
    <property type="project" value="InterPro"/>
</dbReference>
<dbReference type="EMBL" id="CP060697">
    <property type="protein sequence ID" value="QNM84061.1"/>
    <property type="molecule type" value="Genomic_DNA"/>
</dbReference>
<reference evidence="1 2" key="1">
    <citation type="submission" date="2020-08" db="EMBL/GenBank/DDBJ databases">
        <title>Sphingomonas sp. sand1-3 16S ribosomal RNA gene Genome sequencing and assembly.</title>
        <authorList>
            <person name="Kang M."/>
        </authorList>
    </citation>
    <scope>NUCLEOTIDE SEQUENCE [LARGE SCALE GENOMIC DNA]</scope>
    <source>
        <strain evidence="2">sand1-3</strain>
    </source>
</reference>
<dbReference type="PIRSF" id="PIRSF031796">
    <property type="entry name" value="UPC031796"/>
    <property type="match status" value="1"/>
</dbReference>
<dbReference type="InterPro" id="IPR011856">
    <property type="entry name" value="tRNA_endonuc-like_dom_sf"/>
</dbReference>
<dbReference type="Gene3D" id="3.40.1350.10">
    <property type="match status" value="1"/>
</dbReference>
<dbReference type="KEGG" id="ssau:H8M03_08705"/>
<dbReference type="Pfam" id="PF06319">
    <property type="entry name" value="MmcB-like"/>
    <property type="match status" value="1"/>
</dbReference>
<keyword evidence="2" id="KW-1185">Reference proteome</keyword>
<accession>A0A7G9L612</accession>
<protein>
    <submittedName>
        <fullName evidence="1">MmcB family DNA repair protein</fullName>
    </submittedName>
</protein>
<proteinExistence type="predicted"/>
<dbReference type="InterPro" id="IPR009394">
    <property type="entry name" value="MmcB-like"/>
</dbReference>
<dbReference type="AlphaFoldDB" id="A0A7G9L612"/>
<dbReference type="Proteomes" id="UP000515861">
    <property type="component" value="Chromosome"/>
</dbReference>
<evidence type="ECO:0000313" key="1">
    <source>
        <dbReference type="EMBL" id="QNM84061.1"/>
    </source>
</evidence>
<sequence length="156" mass="17305">MQPCFADAAPIAADVARGVTRLFCRQDLFGFCEVPLPNGRRADIMAIDAKGLLTIVEIKVAKADLVGDCKWLDYLDYCDRFFWAVPPDLAVILDGERYLPGEAGLIVADRYDAAVVRDAAHRPMAPARRKAELLRFARRAARRLATQMDPTLGEGR</sequence>
<evidence type="ECO:0000313" key="2">
    <source>
        <dbReference type="Proteomes" id="UP000515861"/>
    </source>
</evidence>